<dbReference type="InterPro" id="IPR036322">
    <property type="entry name" value="WD40_repeat_dom_sf"/>
</dbReference>
<dbReference type="AlphaFoldDB" id="M3HGE3"/>
<dbReference type="InterPro" id="IPR015943">
    <property type="entry name" value="WD40/YVTN_repeat-like_dom_sf"/>
</dbReference>
<dbReference type="eggNOG" id="KOG1407">
    <property type="taxonomic scope" value="Eukaryota"/>
</dbReference>
<dbReference type="PANTHER" id="PTHR22839">
    <property type="entry name" value="THO COMPLEX SUBUNIT 3 THO3"/>
    <property type="match status" value="1"/>
</dbReference>
<keyword evidence="2" id="KW-0677">Repeat</keyword>
<gene>
    <name evidence="5" type="ORF">G210_3419</name>
</gene>
<reference evidence="5 6" key="1">
    <citation type="submission" date="2013-02" db="EMBL/GenBank/DDBJ databases">
        <title>Genome sequence of Candida maltosa Xu316, a potential industrial strain for xylitol and ethanol production.</title>
        <authorList>
            <person name="Yu J."/>
            <person name="Wang Q."/>
            <person name="Geng X."/>
            <person name="Bao W."/>
            <person name="He P."/>
            <person name="Cai J."/>
        </authorList>
    </citation>
    <scope>NUCLEOTIDE SEQUENCE [LARGE SCALE GENOMIC DNA]</scope>
    <source>
        <strain evidence="6">Xu316</strain>
    </source>
</reference>
<evidence type="ECO:0000313" key="6">
    <source>
        <dbReference type="Proteomes" id="UP000011777"/>
    </source>
</evidence>
<evidence type="ECO:0000256" key="4">
    <source>
        <dbReference type="PROSITE-ProRule" id="PRU00221"/>
    </source>
</evidence>
<dbReference type="EMBL" id="AOGT01002043">
    <property type="protein sequence ID" value="EMG46337.1"/>
    <property type="molecule type" value="Genomic_DNA"/>
</dbReference>
<feature type="repeat" description="WD" evidence="4">
    <location>
        <begin position="188"/>
        <end position="220"/>
    </location>
</feature>
<comment type="similarity">
    <text evidence="3">Belongs to the THOC3 family.</text>
</comment>
<comment type="caution">
    <text evidence="5">The sequence shown here is derived from an EMBL/GenBank/DDBJ whole genome shotgun (WGS) entry which is preliminary data.</text>
</comment>
<evidence type="ECO:0000313" key="5">
    <source>
        <dbReference type="EMBL" id="EMG46337.1"/>
    </source>
</evidence>
<dbReference type="HOGENOM" id="CLU_071878_0_0_1"/>
<keyword evidence="6" id="KW-1185">Reference proteome</keyword>
<dbReference type="InterPro" id="IPR040132">
    <property type="entry name" value="Tex1/THOC3"/>
</dbReference>
<evidence type="ECO:0000256" key="1">
    <source>
        <dbReference type="ARBA" id="ARBA00022574"/>
    </source>
</evidence>
<name>M3HGE3_CANMX</name>
<dbReference type="PROSITE" id="PS50294">
    <property type="entry name" value="WD_REPEATS_REGION"/>
    <property type="match status" value="2"/>
</dbReference>
<dbReference type="OMA" id="WNADGRH"/>
<protein>
    <submittedName>
        <fullName evidence="5">Uncharacterized protein</fullName>
    </submittedName>
</protein>
<dbReference type="PROSITE" id="PS50082">
    <property type="entry name" value="WD_REPEATS_2"/>
    <property type="match status" value="2"/>
</dbReference>
<dbReference type="Proteomes" id="UP000011777">
    <property type="component" value="Unassembled WGS sequence"/>
</dbReference>
<proteinExistence type="inferred from homology"/>
<feature type="non-terminal residue" evidence="5">
    <location>
        <position position="1"/>
    </location>
</feature>
<sequence>DKPIGGLSEIITTAINSTGTRIVYSRTDKTIRIWKSTADSAVDPKIIQDAHSRAVESISFNPRTEYTFATVGKDEFIKIWHAGTGQLLQEIKGQHDLLKLVRYSDDGKRLIVVDKLSNILIYNCEMNYQFVHKFKLNDHVYDLQWFHFKHKFFLTALNDGSILLFELGKSKNEETGEVETVCKIRTRLEGHNSSITSLAVSPNRSFFCVGSSEGVISFWNCEETFINSHVITDVDQSIAQLDCSRDSSYIAVSYDTDSNSRIYDYDSAELMYEVPNTESGNQTFSSITWFPSKTGFICTTDGCTTLTLMRKPKDNRLGRR</sequence>
<dbReference type="OrthoDB" id="340259at2759"/>
<organism evidence="5 6">
    <name type="scientific">Candida maltosa (strain Xu316)</name>
    <name type="common">Yeast</name>
    <dbReference type="NCBI Taxonomy" id="1245528"/>
    <lineage>
        <taxon>Eukaryota</taxon>
        <taxon>Fungi</taxon>
        <taxon>Dikarya</taxon>
        <taxon>Ascomycota</taxon>
        <taxon>Saccharomycotina</taxon>
        <taxon>Pichiomycetes</taxon>
        <taxon>Debaryomycetaceae</taxon>
        <taxon>Candida/Lodderomyces clade</taxon>
        <taxon>Candida</taxon>
    </lineage>
</organism>
<dbReference type="GO" id="GO:0000445">
    <property type="term" value="C:THO complex part of transcription export complex"/>
    <property type="evidence" value="ECO:0007669"/>
    <property type="project" value="TreeGrafter"/>
</dbReference>
<evidence type="ECO:0000256" key="3">
    <source>
        <dbReference type="ARBA" id="ARBA00046343"/>
    </source>
</evidence>
<dbReference type="InterPro" id="IPR001680">
    <property type="entry name" value="WD40_rpt"/>
</dbReference>
<dbReference type="PANTHER" id="PTHR22839:SF0">
    <property type="entry name" value="THO COMPLEX SUBUNIT 3"/>
    <property type="match status" value="1"/>
</dbReference>
<dbReference type="SUPFAM" id="SSF50978">
    <property type="entry name" value="WD40 repeat-like"/>
    <property type="match status" value="1"/>
</dbReference>
<dbReference type="Gene3D" id="2.130.10.10">
    <property type="entry name" value="YVTN repeat-like/Quinoprotein amine dehydrogenase"/>
    <property type="match status" value="2"/>
</dbReference>
<feature type="repeat" description="WD" evidence="4">
    <location>
        <begin position="48"/>
        <end position="90"/>
    </location>
</feature>
<evidence type="ECO:0000256" key="2">
    <source>
        <dbReference type="ARBA" id="ARBA00022737"/>
    </source>
</evidence>
<keyword evidence="1 4" id="KW-0853">WD repeat</keyword>
<dbReference type="STRING" id="1245528.M3HGE3"/>
<accession>M3HGE3</accession>
<dbReference type="SMART" id="SM00320">
    <property type="entry name" value="WD40"/>
    <property type="match status" value="5"/>
</dbReference>
<dbReference type="Pfam" id="PF00400">
    <property type="entry name" value="WD40"/>
    <property type="match status" value="2"/>
</dbReference>
<dbReference type="GO" id="GO:0006406">
    <property type="term" value="P:mRNA export from nucleus"/>
    <property type="evidence" value="ECO:0007669"/>
    <property type="project" value="InterPro"/>
</dbReference>